<keyword evidence="3" id="KW-0201">Cytochrome c-type biogenesis</keyword>
<dbReference type="PANTHER" id="PTHR31566">
    <property type="entry name" value="CYTOCHROME C BIOGENESIS PROTEIN CCS1, CHLOROPLASTIC"/>
    <property type="match status" value="1"/>
</dbReference>
<evidence type="ECO:0000256" key="6">
    <source>
        <dbReference type="SAM" id="Phobius"/>
    </source>
</evidence>
<keyword evidence="5 6" id="KW-0472">Membrane</keyword>
<comment type="caution">
    <text evidence="8">The sequence shown here is derived from an EMBL/GenBank/DDBJ whole genome shotgun (WGS) entry which is preliminary data.</text>
</comment>
<dbReference type="GO" id="GO:0016020">
    <property type="term" value="C:membrane"/>
    <property type="evidence" value="ECO:0007669"/>
    <property type="project" value="UniProtKB-SubCell"/>
</dbReference>
<accession>A0A8J6T8K2</accession>
<keyword evidence="2 6" id="KW-0812">Transmembrane</keyword>
<dbReference type="AlphaFoldDB" id="A0A8J6T8K2"/>
<evidence type="ECO:0000256" key="4">
    <source>
        <dbReference type="ARBA" id="ARBA00022989"/>
    </source>
</evidence>
<feature type="transmembrane region" description="Helical" evidence="6">
    <location>
        <begin position="409"/>
        <end position="428"/>
    </location>
</feature>
<feature type="domain" description="ResB-like" evidence="7">
    <location>
        <begin position="371"/>
        <end position="463"/>
    </location>
</feature>
<evidence type="ECO:0000313" key="9">
    <source>
        <dbReference type="Proteomes" id="UP000650524"/>
    </source>
</evidence>
<dbReference type="InterPro" id="IPR023494">
    <property type="entry name" value="Cyt_c_bgen_Ccs1/CcsB/ResB"/>
</dbReference>
<gene>
    <name evidence="8" type="ORF">H8E19_14130</name>
</gene>
<dbReference type="Pfam" id="PF05140">
    <property type="entry name" value="ResB"/>
    <property type="match status" value="2"/>
</dbReference>
<evidence type="ECO:0000256" key="1">
    <source>
        <dbReference type="ARBA" id="ARBA00004141"/>
    </source>
</evidence>
<keyword evidence="4 6" id="KW-1133">Transmembrane helix</keyword>
<dbReference type="EMBL" id="JACNJD010000287">
    <property type="protein sequence ID" value="MBC8178539.1"/>
    <property type="molecule type" value="Genomic_DNA"/>
</dbReference>
<reference evidence="8 9" key="1">
    <citation type="submission" date="2020-08" db="EMBL/GenBank/DDBJ databases">
        <title>Bridging the membrane lipid divide: bacteria of the FCB group superphylum have the potential to synthesize archaeal ether lipids.</title>
        <authorList>
            <person name="Villanueva L."/>
            <person name="Von Meijenfeldt F.A.B."/>
            <person name="Westbye A.B."/>
            <person name="Yadav S."/>
            <person name="Hopmans E.C."/>
            <person name="Dutilh B.E."/>
            <person name="Sinninghe Damste J.S."/>
        </authorList>
    </citation>
    <scope>NUCLEOTIDE SEQUENCE [LARGE SCALE GENOMIC DNA]</scope>
    <source>
        <strain evidence="8">NIOZ-UU27</strain>
    </source>
</reference>
<proteinExistence type="predicted"/>
<sequence length="477" mass="53676">MKENPDVMVKSKSQSWPNVIWGFFSTVKLTIVLLIILAIVSILGTLVPQEQGAAEFARRLNPAMLQIFTSLDLFDMYHSIWFRVLIGCLAMNLIICSIDRFPATWKRFSTRPEPDRTKPFDNLPPEQSFLVQGTLEETANRVNKLLQSRYKKIRKKEVDANRFFYGEKGGYSNFGVYLVHLSVLLILVGSLAGSFFGFDAYVNILEGEQIDTVMLRKTMNPLKLEFTVRCDKFTVEFYENGAPKEYRSDLSFLVKGKEVAKESLLVNHPAEFMGVTFYQASYGSAPGKTVRVKVSRNTAQPTVTDMKVEAGKSIALPGGEGAFKVIDVRGDIMKMGPAVLISVQSNQGKPVDFWVFKHGEMVLKMLPEPMLKSPKFNPSAFKPYTFFLDGLETKYYTGLQVNRDPGVSIVWIGCFLMIAGLFVTFFLSHNRIWVHLLKTDKGVKISAAGTANRNPVGLERELEHLTRDLKGLFGKKG</sequence>
<organism evidence="8 9">
    <name type="scientific">Candidatus Desulfacyla euxinica</name>
    <dbReference type="NCBI Taxonomy" id="2841693"/>
    <lineage>
        <taxon>Bacteria</taxon>
        <taxon>Deltaproteobacteria</taxon>
        <taxon>Candidatus Desulfacyla</taxon>
    </lineage>
</organism>
<protein>
    <submittedName>
        <fullName evidence="8">Cytochrome c biogenesis protein ResB</fullName>
    </submittedName>
</protein>
<evidence type="ECO:0000256" key="2">
    <source>
        <dbReference type="ARBA" id="ARBA00022692"/>
    </source>
</evidence>
<feature type="domain" description="ResB-like" evidence="7">
    <location>
        <begin position="27"/>
        <end position="351"/>
    </location>
</feature>
<dbReference type="InterPro" id="IPR007816">
    <property type="entry name" value="ResB-like_domain"/>
</dbReference>
<feature type="transmembrane region" description="Helical" evidence="6">
    <location>
        <begin position="80"/>
        <end position="98"/>
    </location>
</feature>
<feature type="transmembrane region" description="Helical" evidence="6">
    <location>
        <begin position="20"/>
        <end position="43"/>
    </location>
</feature>
<dbReference type="GO" id="GO:0017004">
    <property type="term" value="P:cytochrome complex assembly"/>
    <property type="evidence" value="ECO:0007669"/>
    <property type="project" value="UniProtKB-KW"/>
</dbReference>
<comment type="subcellular location">
    <subcellularLocation>
        <location evidence="1">Membrane</location>
        <topology evidence="1">Multi-pass membrane protein</topology>
    </subcellularLocation>
</comment>
<evidence type="ECO:0000313" key="8">
    <source>
        <dbReference type="EMBL" id="MBC8178539.1"/>
    </source>
</evidence>
<name>A0A8J6T8K2_9DELT</name>
<dbReference type="Proteomes" id="UP000650524">
    <property type="component" value="Unassembled WGS sequence"/>
</dbReference>
<evidence type="ECO:0000259" key="7">
    <source>
        <dbReference type="Pfam" id="PF05140"/>
    </source>
</evidence>
<evidence type="ECO:0000256" key="3">
    <source>
        <dbReference type="ARBA" id="ARBA00022748"/>
    </source>
</evidence>
<evidence type="ECO:0000256" key="5">
    <source>
        <dbReference type="ARBA" id="ARBA00023136"/>
    </source>
</evidence>
<feature type="transmembrane region" description="Helical" evidence="6">
    <location>
        <begin position="174"/>
        <end position="198"/>
    </location>
</feature>
<dbReference type="PANTHER" id="PTHR31566:SF0">
    <property type="entry name" value="CYTOCHROME C BIOGENESIS PROTEIN CCS1, CHLOROPLASTIC"/>
    <property type="match status" value="1"/>
</dbReference>